<dbReference type="Proteomes" id="UP000251889">
    <property type="component" value="Unassembled WGS sequence"/>
</dbReference>
<evidence type="ECO:0000313" key="2">
    <source>
        <dbReference type="Proteomes" id="UP000251889"/>
    </source>
</evidence>
<name>A0A364XXM5_9BACT</name>
<dbReference type="OrthoDB" id="1439950at2"/>
<sequence>MIRIKQIAILTIGLLFYSCEGQKTDTIDISQRANEFITEIDSEKLETLQHLHFIYRGQNGFWQNDSIDSAWYNLRISHAGDTIHLRVDRPEQFIKDFGINLAYDTSISKLGLIKAGNKVWLRKNWDNKPFKVLSADSLSKKDPFKIMVDLNALKNKYELINIAHYSHLGQFVEFYFTTTDVLTYIPDSSKINSQFKSHWTKKWDEGQWISKNWNLRKLEKPMDAGG</sequence>
<evidence type="ECO:0000313" key="1">
    <source>
        <dbReference type="EMBL" id="RAV99160.1"/>
    </source>
</evidence>
<protein>
    <submittedName>
        <fullName evidence="1">Uncharacterized protein</fullName>
    </submittedName>
</protein>
<dbReference type="RefSeq" id="WP_112748674.1">
    <property type="nucleotide sequence ID" value="NZ_QMFY01000012.1"/>
</dbReference>
<dbReference type="AlphaFoldDB" id="A0A364XXM5"/>
<keyword evidence="2" id="KW-1185">Reference proteome</keyword>
<reference evidence="1 2" key="1">
    <citation type="submission" date="2018-06" db="EMBL/GenBank/DDBJ databases">
        <title>Chryseolinea flavus sp. nov., a member of the phylum Bacteroidetes isolated from soil.</title>
        <authorList>
            <person name="Li Y."/>
            <person name="Wang J."/>
        </authorList>
    </citation>
    <scope>NUCLEOTIDE SEQUENCE [LARGE SCALE GENOMIC DNA]</scope>
    <source>
        <strain evidence="1 2">SDU1-6</strain>
    </source>
</reference>
<organism evidence="1 2">
    <name type="scientific">Pseudochryseolinea flava</name>
    <dbReference type="NCBI Taxonomy" id="2059302"/>
    <lineage>
        <taxon>Bacteria</taxon>
        <taxon>Pseudomonadati</taxon>
        <taxon>Bacteroidota</taxon>
        <taxon>Cytophagia</taxon>
        <taxon>Cytophagales</taxon>
        <taxon>Fulvivirgaceae</taxon>
        <taxon>Pseudochryseolinea</taxon>
    </lineage>
</organism>
<dbReference type="PROSITE" id="PS51257">
    <property type="entry name" value="PROKAR_LIPOPROTEIN"/>
    <property type="match status" value="1"/>
</dbReference>
<accession>A0A364XXM5</accession>
<gene>
    <name evidence="1" type="ORF">DQQ10_19865</name>
</gene>
<comment type="caution">
    <text evidence="1">The sequence shown here is derived from an EMBL/GenBank/DDBJ whole genome shotgun (WGS) entry which is preliminary data.</text>
</comment>
<proteinExistence type="predicted"/>
<dbReference type="EMBL" id="QMFY01000012">
    <property type="protein sequence ID" value="RAV99160.1"/>
    <property type="molecule type" value="Genomic_DNA"/>
</dbReference>